<evidence type="ECO:0000313" key="2">
    <source>
        <dbReference type="EMBL" id="MDR6409688.1"/>
    </source>
</evidence>
<gene>
    <name evidence="2" type="ORF">J2804_003093</name>
</gene>
<accession>A0ABU1LSF9</accession>
<evidence type="ECO:0000313" key="3">
    <source>
        <dbReference type="Proteomes" id="UP001264340"/>
    </source>
</evidence>
<dbReference type="Proteomes" id="UP001264340">
    <property type="component" value="Unassembled WGS sequence"/>
</dbReference>
<reference evidence="2 3" key="1">
    <citation type="submission" date="2023-07" db="EMBL/GenBank/DDBJ databases">
        <title>Sorghum-associated microbial communities from plants grown in Nebraska, USA.</title>
        <authorList>
            <person name="Schachtman D."/>
        </authorList>
    </citation>
    <scope>NUCLEOTIDE SEQUENCE [LARGE SCALE GENOMIC DNA]</scope>
    <source>
        <strain evidence="2 3">DS1316</strain>
    </source>
</reference>
<sequence length="263" mass="29553">MDVSVRKKSPRAPSMSLDDAIERTAKIYGQEGRHPTSADVVAQGLGYKDSNNGRAAQMLASLKYYGLVERPKEGYLAVSKDFEAYHFAPDARVKREYLLKLLATPPVFAELLAKYESRLPSDATIKFDLIQKGFSSATADTCVGLFRRSVEYVKYYDVSDDSQAELVDAKFDEEEPESSKYSSVATLPVDTSRVQSRESEQLQSVVGESNGDMVRIPIRLPQNRQAWLEIPIPFYEADKKRLKAHIDLQLTDDEGDTEPDDQK</sequence>
<feature type="region of interest" description="Disordered" evidence="1">
    <location>
        <begin position="177"/>
        <end position="206"/>
    </location>
</feature>
<proteinExistence type="predicted"/>
<keyword evidence="3" id="KW-1185">Reference proteome</keyword>
<evidence type="ECO:0000256" key="1">
    <source>
        <dbReference type="SAM" id="MobiDB-lite"/>
    </source>
</evidence>
<dbReference type="EMBL" id="JAVDRP010000005">
    <property type="protein sequence ID" value="MDR6409688.1"/>
    <property type="molecule type" value="Genomic_DNA"/>
</dbReference>
<name>A0ABU1LSF9_9BURK</name>
<organism evidence="2 3">
    <name type="scientific">Paraburkholderia terricola</name>
    <dbReference type="NCBI Taxonomy" id="169427"/>
    <lineage>
        <taxon>Bacteria</taxon>
        <taxon>Pseudomonadati</taxon>
        <taxon>Pseudomonadota</taxon>
        <taxon>Betaproteobacteria</taxon>
        <taxon>Burkholderiales</taxon>
        <taxon>Burkholderiaceae</taxon>
        <taxon>Paraburkholderia</taxon>
    </lineage>
</organism>
<dbReference type="RefSeq" id="WP_310121418.1">
    <property type="nucleotide sequence ID" value="NZ_JAVDRP010000005.1"/>
</dbReference>
<comment type="caution">
    <text evidence="2">The sequence shown here is derived from an EMBL/GenBank/DDBJ whole genome shotgun (WGS) entry which is preliminary data.</text>
</comment>
<protein>
    <submittedName>
        <fullName evidence="2">Uncharacterized protein</fullName>
    </submittedName>
</protein>